<dbReference type="PRINTS" id="PR00454">
    <property type="entry name" value="ETSDOMAIN"/>
</dbReference>
<sequence length="310" mass="35410">MYFNFRNDADLMVPMFLSVLLAYPDDHGYPFPSHLSPAFTDDLHSQVRFTDPYKLFTQLTNRLTTTGSGQIQLWQFLLELLSDVRNSACITWEGNNGEFKLVDPDEVARRWGERKSKPNMNYDKLSRALRYYYDKNIMTKVHGKRYAYKFDFAGLAQALQPSAPPAEAYPHPYMHSDWFMHHGYQTPPPPVNFTSSPYHHQPVPQVPHGFLSPSSNPGSYYHHHCHHHHWSAGSGGLGVHHPSHPAPAALPHHASSQSTTNLTGAPHSAAIPYHKYQHPHQQSNFRHHQNQLVMPGEANHLTPTYMNSCY</sequence>
<dbReference type="GO" id="GO:0030154">
    <property type="term" value="P:cell differentiation"/>
    <property type="evidence" value="ECO:0007669"/>
    <property type="project" value="TreeGrafter"/>
</dbReference>
<dbReference type="PANTHER" id="PTHR11849">
    <property type="entry name" value="ETS"/>
    <property type="match status" value="1"/>
</dbReference>
<feature type="region of interest" description="Disordered" evidence="6">
    <location>
        <begin position="234"/>
        <end position="267"/>
    </location>
</feature>
<feature type="domain" description="ETS" evidence="7">
    <location>
        <begin position="71"/>
        <end position="151"/>
    </location>
</feature>
<dbReference type="FunFam" id="1.10.10.10:FF:000039">
    <property type="entry name" value="Friend leukemia integration 1 transcription factor"/>
    <property type="match status" value="1"/>
</dbReference>
<proteinExistence type="inferred from homology"/>
<comment type="similarity">
    <text evidence="2 5">Belongs to the ETS family.</text>
</comment>
<dbReference type="SMART" id="SM00413">
    <property type="entry name" value="ETS"/>
    <property type="match status" value="1"/>
</dbReference>
<dbReference type="InterPro" id="IPR046328">
    <property type="entry name" value="ETS_fam"/>
</dbReference>
<dbReference type="PROSITE" id="PS00346">
    <property type="entry name" value="ETS_DOMAIN_2"/>
    <property type="match status" value="1"/>
</dbReference>
<dbReference type="EnsemblMetazoa" id="BGLB008046-RB">
    <property type="protein sequence ID" value="BGLB008046-PB"/>
    <property type="gene ID" value="BGLB008046"/>
</dbReference>
<dbReference type="Gene3D" id="1.10.10.10">
    <property type="entry name" value="Winged helix-like DNA-binding domain superfamily/Winged helix DNA-binding domain"/>
    <property type="match status" value="1"/>
</dbReference>
<evidence type="ECO:0000313" key="8">
    <source>
        <dbReference type="EnsemblMetazoa" id="BGLB008046-PB"/>
    </source>
</evidence>
<dbReference type="InterPro" id="IPR036388">
    <property type="entry name" value="WH-like_DNA-bd_sf"/>
</dbReference>
<keyword evidence="3 5" id="KW-0238">DNA-binding</keyword>
<evidence type="ECO:0000256" key="4">
    <source>
        <dbReference type="ARBA" id="ARBA00023242"/>
    </source>
</evidence>
<feature type="compositionally biased region" description="Low complexity" evidence="6">
    <location>
        <begin position="246"/>
        <end position="258"/>
    </location>
</feature>
<evidence type="ECO:0000256" key="5">
    <source>
        <dbReference type="RuleBase" id="RU004019"/>
    </source>
</evidence>
<gene>
    <name evidence="8" type="primary">106068185</name>
</gene>
<comment type="subcellular location">
    <subcellularLocation>
        <location evidence="1 5">Nucleus</location>
    </subcellularLocation>
</comment>
<dbReference type="Pfam" id="PF00178">
    <property type="entry name" value="Ets"/>
    <property type="match status" value="1"/>
</dbReference>
<accession>A0A2C9JTY5</accession>
<dbReference type="GO" id="GO:0005634">
    <property type="term" value="C:nucleus"/>
    <property type="evidence" value="ECO:0007669"/>
    <property type="project" value="UniProtKB-SubCell"/>
</dbReference>
<evidence type="ECO:0000256" key="2">
    <source>
        <dbReference type="ARBA" id="ARBA00005562"/>
    </source>
</evidence>
<evidence type="ECO:0000256" key="6">
    <source>
        <dbReference type="SAM" id="MobiDB-lite"/>
    </source>
</evidence>
<dbReference type="InterPro" id="IPR000418">
    <property type="entry name" value="Ets_dom"/>
</dbReference>
<protein>
    <recommendedName>
        <fullName evidence="7">ETS domain-containing protein</fullName>
    </recommendedName>
</protein>
<dbReference type="Proteomes" id="UP000076420">
    <property type="component" value="Unassembled WGS sequence"/>
</dbReference>
<dbReference type="OrthoDB" id="10067219at2759"/>
<dbReference type="SUPFAM" id="SSF46785">
    <property type="entry name" value="Winged helix' DNA-binding domain"/>
    <property type="match status" value="1"/>
</dbReference>
<dbReference type="VEuPathDB" id="VectorBase:BGLB008046"/>
<evidence type="ECO:0000256" key="3">
    <source>
        <dbReference type="ARBA" id="ARBA00023125"/>
    </source>
</evidence>
<dbReference type="GO" id="GO:0000981">
    <property type="term" value="F:DNA-binding transcription factor activity, RNA polymerase II-specific"/>
    <property type="evidence" value="ECO:0007669"/>
    <property type="project" value="TreeGrafter"/>
</dbReference>
<dbReference type="GO" id="GO:0043565">
    <property type="term" value="F:sequence-specific DNA binding"/>
    <property type="evidence" value="ECO:0007669"/>
    <property type="project" value="InterPro"/>
</dbReference>
<evidence type="ECO:0000259" key="7">
    <source>
        <dbReference type="PROSITE" id="PS50061"/>
    </source>
</evidence>
<dbReference type="PANTHER" id="PTHR11849:SF304">
    <property type="entry name" value="DNA-BINDING PROTEIN D-ETS-3"/>
    <property type="match status" value="1"/>
</dbReference>
<dbReference type="AlphaFoldDB" id="A0A2C9JTY5"/>
<reference evidence="8" key="1">
    <citation type="submission" date="2020-05" db="UniProtKB">
        <authorList>
            <consortium name="EnsemblMetazoa"/>
        </authorList>
    </citation>
    <scope>IDENTIFICATION</scope>
    <source>
        <strain evidence="8">BB02</strain>
    </source>
</reference>
<dbReference type="PROSITE" id="PS00345">
    <property type="entry name" value="ETS_DOMAIN_1"/>
    <property type="match status" value="1"/>
</dbReference>
<evidence type="ECO:0000313" key="9">
    <source>
        <dbReference type="Proteomes" id="UP000076420"/>
    </source>
</evidence>
<dbReference type="KEGG" id="bgt:106068185"/>
<dbReference type="STRING" id="6526.A0A2C9JTY5"/>
<dbReference type="PROSITE" id="PS50061">
    <property type="entry name" value="ETS_DOMAIN_3"/>
    <property type="match status" value="1"/>
</dbReference>
<name>A0A2C9JTY5_BIOGL</name>
<evidence type="ECO:0000256" key="1">
    <source>
        <dbReference type="ARBA" id="ARBA00004123"/>
    </source>
</evidence>
<organism evidence="8 9">
    <name type="scientific">Biomphalaria glabrata</name>
    <name type="common">Bloodfluke planorb</name>
    <name type="synonym">Freshwater snail</name>
    <dbReference type="NCBI Taxonomy" id="6526"/>
    <lineage>
        <taxon>Eukaryota</taxon>
        <taxon>Metazoa</taxon>
        <taxon>Spiralia</taxon>
        <taxon>Lophotrochozoa</taxon>
        <taxon>Mollusca</taxon>
        <taxon>Gastropoda</taxon>
        <taxon>Heterobranchia</taxon>
        <taxon>Euthyneura</taxon>
        <taxon>Panpulmonata</taxon>
        <taxon>Hygrophila</taxon>
        <taxon>Lymnaeoidea</taxon>
        <taxon>Planorbidae</taxon>
        <taxon>Biomphalaria</taxon>
    </lineage>
</organism>
<dbReference type="VEuPathDB" id="VectorBase:BGLAX_038643"/>
<keyword evidence="4 5" id="KW-0539">Nucleus</keyword>
<dbReference type="InterPro" id="IPR036390">
    <property type="entry name" value="WH_DNA-bd_sf"/>
</dbReference>